<gene>
    <name evidence="5" type="ORF">PACLA_8A045969</name>
</gene>
<evidence type="ECO:0000256" key="3">
    <source>
        <dbReference type="ARBA" id="ARBA00022989"/>
    </source>
</evidence>
<dbReference type="AlphaFoldDB" id="A0A6S7H9T8"/>
<dbReference type="SUPFAM" id="SSF81338">
    <property type="entry name" value="Aquaporin-like"/>
    <property type="match status" value="1"/>
</dbReference>
<dbReference type="GO" id="GO:0016020">
    <property type="term" value="C:membrane"/>
    <property type="evidence" value="ECO:0007669"/>
    <property type="project" value="UniProtKB-SubCell"/>
</dbReference>
<reference evidence="5" key="1">
    <citation type="submission" date="2020-04" db="EMBL/GenBank/DDBJ databases">
        <authorList>
            <person name="Alioto T."/>
            <person name="Alioto T."/>
            <person name="Gomez Garrido J."/>
        </authorList>
    </citation>
    <scope>NUCLEOTIDE SEQUENCE</scope>
    <source>
        <strain evidence="5">A484AB</strain>
    </source>
</reference>
<evidence type="ECO:0000256" key="2">
    <source>
        <dbReference type="ARBA" id="ARBA00022692"/>
    </source>
</evidence>
<feature type="non-terminal residue" evidence="5">
    <location>
        <position position="1"/>
    </location>
</feature>
<name>A0A6S7H9T8_PARCT</name>
<keyword evidence="4" id="KW-0472">Membrane</keyword>
<comment type="subcellular location">
    <subcellularLocation>
        <location evidence="1">Membrane</location>
        <topology evidence="1">Multi-pass membrane protein</topology>
    </subcellularLocation>
</comment>
<comment type="caution">
    <text evidence="5">The sequence shown here is derived from an EMBL/GenBank/DDBJ whole genome shotgun (WGS) entry which is preliminary data.</text>
</comment>
<dbReference type="Proteomes" id="UP001152795">
    <property type="component" value="Unassembled WGS sequence"/>
</dbReference>
<protein>
    <submittedName>
        <fullName evidence="5">Uncharacterized protein</fullName>
    </submittedName>
</protein>
<evidence type="ECO:0000256" key="1">
    <source>
        <dbReference type="ARBA" id="ARBA00004141"/>
    </source>
</evidence>
<dbReference type="InterPro" id="IPR023271">
    <property type="entry name" value="Aquaporin-like"/>
</dbReference>
<dbReference type="Gene3D" id="1.20.1080.10">
    <property type="entry name" value="Glycerol uptake facilitator protein"/>
    <property type="match status" value="1"/>
</dbReference>
<proteinExistence type="predicted"/>
<evidence type="ECO:0000313" key="6">
    <source>
        <dbReference type="Proteomes" id="UP001152795"/>
    </source>
</evidence>
<keyword evidence="2" id="KW-0812">Transmembrane</keyword>
<evidence type="ECO:0000313" key="5">
    <source>
        <dbReference type="EMBL" id="CAB4002535.1"/>
    </source>
</evidence>
<sequence>MASEKEATTYSPLLTEEQHNSSPRSRPTMASFIFYKFIRTCVAEMLGTMTFVFVDVCSVSLVFDSGKFAGFTHGFILFVNVAATATVSVGNPVAGLAGFTHGFVLFVLVAATATV</sequence>
<keyword evidence="6" id="KW-1185">Reference proteome</keyword>
<keyword evidence="3" id="KW-1133">Transmembrane helix</keyword>
<dbReference type="EMBL" id="CACRXK020004380">
    <property type="protein sequence ID" value="CAB4002535.1"/>
    <property type="molecule type" value="Genomic_DNA"/>
</dbReference>
<evidence type="ECO:0000256" key="4">
    <source>
        <dbReference type="ARBA" id="ARBA00023136"/>
    </source>
</evidence>
<organism evidence="5 6">
    <name type="scientific">Paramuricea clavata</name>
    <name type="common">Red gorgonian</name>
    <name type="synonym">Violescent sea-whip</name>
    <dbReference type="NCBI Taxonomy" id="317549"/>
    <lineage>
        <taxon>Eukaryota</taxon>
        <taxon>Metazoa</taxon>
        <taxon>Cnidaria</taxon>
        <taxon>Anthozoa</taxon>
        <taxon>Octocorallia</taxon>
        <taxon>Malacalcyonacea</taxon>
        <taxon>Plexauridae</taxon>
        <taxon>Paramuricea</taxon>
    </lineage>
</organism>
<accession>A0A6S7H9T8</accession>